<dbReference type="Pfam" id="PF20565">
    <property type="entry name" value="DUF6775"/>
    <property type="match status" value="1"/>
</dbReference>
<evidence type="ECO:0000313" key="2">
    <source>
        <dbReference type="Proteomes" id="UP000003423"/>
    </source>
</evidence>
<name>I3D319_9ARCH</name>
<dbReference type="Proteomes" id="UP000003423">
    <property type="component" value="Unassembled WGS sequence"/>
</dbReference>
<dbReference type="AlphaFoldDB" id="I3D319"/>
<protein>
    <submittedName>
        <fullName evidence="1">Uncharacterized protein</fullName>
    </submittedName>
</protein>
<gene>
    <name evidence="1" type="ORF">BD31_I0622</name>
</gene>
<sequence length="293" mass="34616">MQCSVCGRGLEVVYIQNSSNPLKKLDVRKINHQNVSFLLKISKIILYDEPTVPEIQIVEIKKFIINTFPVTVEIRDNFFKNLDERKFEEIASTRIFDLKNPFQKHTPTVEEIKIEIENTDMSENEEKILYDGFEFHKKVAEFIPINENDLYTLHIIFTNKITCTFDDGDFRYHARALIGSNPMIISTTGMIEAPAKPKKYYLELMTEFTDEKIEELKKKYKGEFLEYHDSRLSEIAKGYILQAIMYYETGDAFCDNSDCRLYNAHWQKDLFHTQIENKKFCNKHQKLFEELKN</sequence>
<dbReference type="InterPro" id="IPR046666">
    <property type="entry name" value="DUF6775"/>
</dbReference>
<dbReference type="PATRIC" id="fig|859350.6.peg.899"/>
<dbReference type="EMBL" id="AEXL02000087">
    <property type="protein sequence ID" value="EIJ66112.1"/>
    <property type="molecule type" value="Genomic_DNA"/>
</dbReference>
<evidence type="ECO:0000313" key="1">
    <source>
        <dbReference type="EMBL" id="EIJ66112.1"/>
    </source>
</evidence>
<accession>I3D319</accession>
<comment type="caution">
    <text evidence="1">The sequence shown here is derived from an EMBL/GenBank/DDBJ whole genome shotgun (WGS) entry which is preliminary data.</text>
</comment>
<reference evidence="1 2" key="1">
    <citation type="journal article" date="2012" name="J. Bacteriol.">
        <title>Genome sequence of "Candidatus Nitrosopumilus salaria" BD31, an ammonia-oxidizing archaeon from the San Francisco Bay estuary.</title>
        <authorList>
            <person name="Mosier A.C."/>
            <person name="Allen E.E."/>
            <person name="Kim M."/>
            <person name="Ferriera S."/>
            <person name="Francis C.A."/>
        </authorList>
    </citation>
    <scope>NUCLEOTIDE SEQUENCE [LARGE SCALE GENOMIC DNA]</scope>
    <source>
        <strain evidence="1 2">BD31</strain>
    </source>
</reference>
<organism evidence="1 2">
    <name type="scientific">Candidatus Nitrosopumilus salarius BD31</name>
    <dbReference type="NCBI Taxonomy" id="859350"/>
    <lineage>
        <taxon>Archaea</taxon>
        <taxon>Nitrososphaerota</taxon>
        <taxon>Nitrososphaeria</taxon>
        <taxon>Nitrosopumilales</taxon>
        <taxon>Nitrosopumilaceae</taxon>
        <taxon>Nitrosopumilus</taxon>
    </lineage>
</organism>
<proteinExistence type="predicted"/>
<keyword evidence="2" id="KW-1185">Reference proteome</keyword>